<evidence type="ECO:0000313" key="1">
    <source>
        <dbReference type="EMBL" id="SFM63696.1"/>
    </source>
</evidence>
<gene>
    <name evidence="1" type="ORF">SAMN02982985_04769</name>
</gene>
<organism evidence="1 2">
    <name type="scientific">Rugamonas rubra</name>
    <dbReference type="NCBI Taxonomy" id="758825"/>
    <lineage>
        <taxon>Bacteria</taxon>
        <taxon>Pseudomonadati</taxon>
        <taxon>Pseudomonadota</taxon>
        <taxon>Betaproteobacteria</taxon>
        <taxon>Burkholderiales</taxon>
        <taxon>Oxalobacteraceae</taxon>
        <taxon>Telluria group</taxon>
        <taxon>Rugamonas</taxon>
    </lineage>
</organism>
<dbReference type="Proteomes" id="UP000199470">
    <property type="component" value="Unassembled WGS sequence"/>
</dbReference>
<dbReference type="NCBIfam" id="TIGR02215">
    <property type="entry name" value="phage_chp_gp8"/>
    <property type="match status" value="1"/>
</dbReference>
<sequence>MTKIRTVAPTVLAVELADAKTSLRVDADMTDMDDLITSWIKGVVATAEHDIGQCLMEQTWQVRLDEFPGASCYRLGDTCASIIPTALGLPHPVISVTSVKYLDLDGIEQTLAPASYKPVRRAYESFLVPARGASWPATAGELDSVVVTVVCGHGADPAATPENVRLYLLAKLVEQFDPATRLERDTVQSSYLDGLLDACRCYA</sequence>
<reference evidence="1 2" key="1">
    <citation type="submission" date="2016-10" db="EMBL/GenBank/DDBJ databases">
        <authorList>
            <person name="de Groot N.N."/>
        </authorList>
    </citation>
    <scope>NUCLEOTIDE SEQUENCE [LARGE SCALE GENOMIC DNA]</scope>
    <source>
        <strain evidence="1 2">ATCC 43154</strain>
    </source>
</reference>
<dbReference type="EMBL" id="FOTW01000026">
    <property type="protein sequence ID" value="SFM63696.1"/>
    <property type="molecule type" value="Genomic_DNA"/>
</dbReference>
<dbReference type="AlphaFoldDB" id="A0A1I4SGT4"/>
<accession>A0A1I4SGT4</accession>
<evidence type="ECO:0008006" key="3">
    <source>
        <dbReference type="Google" id="ProtNLM"/>
    </source>
</evidence>
<evidence type="ECO:0000313" key="2">
    <source>
        <dbReference type="Proteomes" id="UP000199470"/>
    </source>
</evidence>
<dbReference type="CDD" id="cd08054">
    <property type="entry name" value="gp6"/>
    <property type="match status" value="1"/>
</dbReference>
<proteinExistence type="predicted"/>
<dbReference type="STRING" id="758825.SAMN02982985_04769"/>
<dbReference type="InterPro" id="IPR011738">
    <property type="entry name" value="Phage_CHP"/>
</dbReference>
<keyword evidence="2" id="KW-1185">Reference proteome</keyword>
<dbReference type="RefSeq" id="WP_139236709.1">
    <property type="nucleotide sequence ID" value="NZ_FOTW01000026.1"/>
</dbReference>
<protein>
    <recommendedName>
        <fullName evidence="3">PhiE125 gp8 family phage protein</fullName>
    </recommendedName>
</protein>
<name>A0A1I4SGT4_9BURK</name>
<dbReference type="OrthoDB" id="6174494at2"/>